<comment type="caution">
    <text evidence="2">The sequence shown here is derived from an EMBL/GenBank/DDBJ whole genome shotgun (WGS) entry which is preliminary data.</text>
</comment>
<feature type="transmembrane region" description="Helical" evidence="1">
    <location>
        <begin position="137"/>
        <end position="161"/>
    </location>
</feature>
<feature type="transmembrane region" description="Helical" evidence="1">
    <location>
        <begin position="173"/>
        <end position="190"/>
    </location>
</feature>
<dbReference type="AlphaFoldDB" id="A0A7V4XTP3"/>
<protein>
    <submittedName>
        <fullName evidence="2">Uncharacterized protein</fullName>
    </submittedName>
</protein>
<proteinExistence type="predicted"/>
<gene>
    <name evidence="2" type="ORF">ENW50_09550</name>
</gene>
<keyword evidence="1" id="KW-0472">Membrane</keyword>
<dbReference type="EMBL" id="DTKL01000060">
    <property type="protein sequence ID" value="HGY94910.1"/>
    <property type="molecule type" value="Genomic_DNA"/>
</dbReference>
<accession>A0A7V4XTP3</accession>
<reference evidence="2" key="1">
    <citation type="journal article" date="2020" name="mSystems">
        <title>Genome- and Community-Level Interaction Insights into Carbon Utilization and Element Cycling Functions of Hydrothermarchaeota in Hydrothermal Sediment.</title>
        <authorList>
            <person name="Zhou Z."/>
            <person name="Liu Y."/>
            <person name="Xu W."/>
            <person name="Pan J."/>
            <person name="Luo Z.H."/>
            <person name="Li M."/>
        </authorList>
    </citation>
    <scope>NUCLEOTIDE SEQUENCE [LARGE SCALE GENOMIC DNA]</scope>
    <source>
        <strain evidence="2">SpSt-855</strain>
    </source>
</reference>
<evidence type="ECO:0000256" key="1">
    <source>
        <dbReference type="SAM" id="Phobius"/>
    </source>
</evidence>
<feature type="transmembrane region" description="Helical" evidence="1">
    <location>
        <begin position="104"/>
        <end position="125"/>
    </location>
</feature>
<keyword evidence="1" id="KW-1133">Transmembrane helix</keyword>
<feature type="transmembrane region" description="Helical" evidence="1">
    <location>
        <begin position="34"/>
        <end position="56"/>
    </location>
</feature>
<keyword evidence="1" id="KW-0812">Transmembrane</keyword>
<sequence length="259" mass="29255">MLNMVYTLQPILWFVAFYSYIRSTIDSRSRSFRLYLAVHLASAAVLAPIALLMLGAEGREAFWLDLLHSQIFWWGSIGASLFALGTMRDILAQILTTLVGLQRLVLLCLQWLLVVAFLVILNRVLANWGAVPYSGQLAVVAYGLYLTQAVVLLFVIPFTFMVRRSSRSRFQDVALGLAVLAISHAILDWGCWKPKPISTAEIIAQSLVVLTTLVFWIFCFAGEEEAPEPRLLPLNSRLVRWSEKLRVLKRESVSAERNR</sequence>
<organism evidence="2">
    <name type="scientific">Acidobacterium capsulatum</name>
    <dbReference type="NCBI Taxonomy" id="33075"/>
    <lineage>
        <taxon>Bacteria</taxon>
        <taxon>Pseudomonadati</taxon>
        <taxon>Acidobacteriota</taxon>
        <taxon>Terriglobia</taxon>
        <taxon>Terriglobales</taxon>
        <taxon>Acidobacteriaceae</taxon>
        <taxon>Acidobacterium</taxon>
    </lineage>
</organism>
<feature type="transmembrane region" description="Helical" evidence="1">
    <location>
        <begin position="202"/>
        <end position="221"/>
    </location>
</feature>
<feature type="transmembrane region" description="Helical" evidence="1">
    <location>
        <begin position="71"/>
        <end position="92"/>
    </location>
</feature>
<evidence type="ECO:0000313" key="2">
    <source>
        <dbReference type="EMBL" id="HGY94910.1"/>
    </source>
</evidence>
<name>A0A7V4XTP3_9BACT</name>
<feature type="transmembrane region" description="Helical" evidence="1">
    <location>
        <begin position="6"/>
        <end position="22"/>
    </location>
</feature>